<accession>A0AA36FFE5</accession>
<dbReference type="EMBL" id="OX597831">
    <property type="protein sequence ID" value="CAI9736415.1"/>
    <property type="molecule type" value="Genomic_DNA"/>
</dbReference>
<proteinExistence type="predicted"/>
<protein>
    <submittedName>
        <fullName evidence="2">Uncharacterized protein</fullName>
    </submittedName>
</protein>
<gene>
    <name evidence="2" type="ORF">OCTVUL_1B021278</name>
</gene>
<dbReference type="AlphaFoldDB" id="A0AA36FFE5"/>
<feature type="compositionally biased region" description="Basic and acidic residues" evidence="1">
    <location>
        <begin position="1"/>
        <end position="13"/>
    </location>
</feature>
<dbReference type="Proteomes" id="UP001162480">
    <property type="component" value="Chromosome 18"/>
</dbReference>
<evidence type="ECO:0000313" key="2">
    <source>
        <dbReference type="EMBL" id="CAI9736415.1"/>
    </source>
</evidence>
<feature type="region of interest" description="Disordered" evidence="1">
    <location>
        <begin position="1"/>
        <end position="25"/>
    </location>
</feature>
<name>A0AA36FFE5_OCTVU</name>
<sequence>MESGKKEDKEEIKNNLGKRKPQERKTETRVFWKIYKTSSFHFNFTVNGGVAMDTGNDIPSRMNILKNGFKVKMFEQESLAQEHGASKVEFKSSPRRDSLINVQTNDGIKDPALKLMAV</sequence>
<reference evidence="2" key="1">
    <citation type="submission" date="2023-08" db="EMBL/GenBank/DDBJ databases">
        <authorList>
            <person name="Alioto T."/>
            <person name="Alioto T."/>
            <person name="Gomez Garrido J."/>
        </authorList>
    </citation>
    <scope>NUCLEOTIDE SEQUENCE</scope>
</reference>
<evidence type="ECO:0000313" key="3">
    <source>
        <dbReference type="Proteomes" id="UP001162480"/>
    </source>
</evidence>
<keyword evidence="3" id="KW-1185">Reference proteome</keyword>
<organism evidence="2 3">
    <name type="scientific">Octopus vulgaris</name>
    <name type="common">Common octopus</name>
    <dbReference type="NCBI Taxonomy" id="6645"/>
    <lineage>
        <taxon>Eukaryota</taxon>
        <taxon>Metazoa</taxon>
        <taxon>Spiralia</taxon>
        <taxon>Lophotrochozoa</taxon>
        <taxon>Mollusca</taxon>
        <taxon>Cephalopoda</taxon>
        <taxon>Coleoidea</taxon>
        <taxon>Octopodiformes</taxon>
        <taxon>Octopoda</taxon>
        <taxon>Incirrata</taxon>
        <taxon>Octopodidae</taxon>
        <taxon>Octopus</taxon>
    </lineage>
</organism>
<evidence type="ECO:0000256" key="1">
    <source>
        <dbReference type="SAM" id="MobiDB-lite"/>
    </source>
</evidence>